<organism evidence="2 3">
    <name type="scientific">Dankookia rubra</name>
    <dbReference type="NCBI Taxonomy" id="1442381"/>
    <lineage>
        <taxon>Bacteria</taxon>
        <taxon>Pseudomonadati</taxon>
        <taxon>Pseudomonadota</taxon>
        <taxon>Alphaproteobacteria</taxon>
        <taxon>Acetobacterales</taxon>
        <taxon>Roseomonadaceae</taxon>
        <taxon>Dankookia</taxon>
    </lineage>
</organism>
<feature type="signal peptide" evidence="1">
    <location>
        <begin position="1"/>
        <end position="19"/>
    </location>
</feature>
<keyword evidence="1" id="KW-0732">Signal</keyword>
<name>A0A4V3AA33_9PROT</name>
<protein>
    <submittedName>
        <fullName evidence="2">Uncharacterized protein</fullName>
    </submittedName>
</protein>
<evidence type="ECO:0000313" key="3">
    <source>
        <dbReference type="Proteomes" id="UP000295096"/>
    </source>
</evidence>
<evidence type="ECO:0000313" key="2">
    <source>
        <dbReference type="EMBL" id="TDH61565.1"/>
    </source>
</evidence>
<evidence type="ECO:0000256" key="1">
    <source>
        <dbReference type="SAM" id="SignalP"/>
    </source>
</evidence>
<keyword evidence="3" id="KW-1185">Reference proteome</keyword>
<comment type="caution">
    <text evidence="2">The sequence shown here is derived from an EMBL/GenBank/DDBJ whole genome shotgun (WGS) entry which is preliminary data.</text>
</comment>
<feature type="chain" id="PRO_5020428929" evidence="1">
    <location>
        <begin position="20"/>
        <end position="181"/>
    </location>
</feature>
<dbReference type="EMBL" id="SMSJ01000020">
    <property type="protein sequence ID" value="TDH61565.1"/>
    <property type="molecule type" value="Genomic_DNA"/>
</dbReference>
<gene>
    <name evidence="2" type="ORF">E2C06_16255</name>
</gene>
<reference evidence="2 3" key="1">
    <citation type="journal article" date="2016" name="J. Microbiol.">
        <title>Dankookia rubra gen. nov., sp. nov., an alphaproteobacterium isolated from sediment of a shallow stream.</title>
        <authorList>
            <person name="Kim W.H."/>
            <person name="Kim D.H."/>
            <person name="Kang K."/>
            <person name="Ahn T.Y."/>
        </authorList>
    </citation>
    <scope>NUCLEOTIDE SEQUENCE [LARGE SCALE GENOMIC DNA]</scope>
    <source>
        <strain evidence="2 3">JCM30602</strain>
    </source>
</reference>
<dbReference type="AlphaFoldDB" id="A0A4V3AA33"/>
<proteinExistence type="predicted"/>
<dbReference type="OrthoDB" id="4760845at2"/>
<accession>A0A4V3AA33</accession>
<sequence length="181" mass="19256">MSATMLSAGLLLPATPSAAQPGKQADEKLITSARSAGPKSVALNATVVAMEADGTLRTLRQGRNGFTCIPDDPASPGRDPMCLNTNGMEWRHTWMNKTLPPDKVGIVFMLVTGGDVSNTDPFATKPEAGRRWISTGPHMMVVGGPAVNATAGYPRTPDPDPGKPFMMWIGTPYEHAMIPIR</sequence>
<dbReference type="Proteomes" id="UP000295096">
    <property type="component" value="Unassembled WGS sequence"/>
</dbReference>